<evidence type="ECO:0000256" key="1">
    <source>
        <dbReference type="ARBA" id="ARBA00023015"/>
    </source>
</evidence>
<dbReference type="PANTHER" id="PTHR33204">
    <property type="entry name" value="TRANSCRIPTIONAL REGULATOR, MARR FAMILY"/>
    <property type="match status" value="1"/>
</dbReference>
<keyword evidence="3" id="KW-0804">Transcription</keyword>
<evidence type="ECO:0000313" key="5">
    <source>
        <dbReference type="EMBL" id="VUX55689.1"/>
    </source>
</evidence>
<reference evidence="5" key="1">
    <citation type="submission" date="2019-07" db="EMBL/GenBank/DDBJ databases">
        <authorList>
            <person name="Weber M."/>
            <person name="Kostadinov I."/>
            <person name="Kostadinov D I."/>
        </authorList>
    </citation>
    <scope>NUCLEOTIDE SEQUENCE</scope>
    <source>
        <strain evidence="5">Gfbio:sag-sample-m06:053724c1-46a9-4a36-b237-ea2bf867836b</strain>
    </source>
</reference>
<gene>
    <name evidence="5" type="ORF">JTBM06_V1_80013</name>
</gene>
<dbReference type="SUPFAM" id="SSF46785">
    <property type="entry name" value="Winged helix' DNA-binding domain"/>
    <property type="match status" value="1"/>
</dbReference>
<dbReference type="AlphaFoldDB" id="A0A7D9H4B9"/>
<name>A0A7D9H4B9_9GAMM</name>
<dbReference type="InterPro" id="IPR002577">
    <property type="entry name" value="HTH_HxlR"/>
</dbReference>
<protein>
    <submittedName>
        <fullName evidence="5">Transcriptional regulator</fullName>
    </submittedName>
</protein>
<sequence>MAKRSYKQNCALALTADLIGERWSMLLIRDLLVGPKRYKELSQSLQGMGTNLLASRLKELEAAGIIERQDSGGGTHSYALTDSGRALEPAILALVRWGLTYLPDRIEGFYHQDDWDLVALKAAFDPQLSAGIAICTRFISGDITAWVDIRDQQLTIGLGERDKSDITINGTVEDLFVKSEDPAALLSSGSKQKLQQFMSSFAL</sequence>
<keyword evidence="1" id="KW-0805">Transcription regulation</keyword>
<dbReference type="InterPro" id="IPR036390">
    <property type="entry name" value="WH_DNA-bd_sf"/>
</dbReference>
<evidence type="ECO:0000259" key="4">
    <source>
        <dbReference type="PROSITE" id="PS51118"/>
    </source>
</evidence>
<dbReference type="PROSITE" id="PS51118">
    <property type="entry name" value="HTH_HXLR"/>
    <property type="match status" value="1"/>
</dbReference>
<feature type="domain" description="HTH hxlR-type" evidence="4">
    <location>
        <begin position="10"/>
        <end position="106"/>
    </location>
</feature>
<dbReference type="EMBL" id="LR633967">
    <property type="protein sequence ID" value="VUX55689.1"/>
    <property type="molecule type" value="Genomic_DNA"/>
</dbReference>
<evidence type="ECO:0000256" key="2">
    <source>
        <dbReference type="ARBA" id="ARBA00023125"/>
    </source>
</evidence>
<organism evidence="5">
    <name type="scientific">uncultured Woeseiaceae bacterium</name>
    <dbReference type="NCBI Taxonomy" id="1983305"/>
    <lineage>
        <taxon>Bacteria</taxon>
        <taxon>Pseudomonadati</taxon>
        <taxon>Pseudomonadota</taxon>
        <taxon>Gammaproteobacteria</taxon>
        <taxon>Woeseiales</taxon>
        <taxon>Woeseiaceae</taxon>
        <taxon>environmental samples</taxon>
    </lineage>
</organism>
<accession>A0A7D9H4B9</accession>
<dbReference type="PANTHER" id="PTHR33204:SF18">
    <property type="entry name" value="TRANSCRIPTIONAL REGULATORY PROTEIN"/>
    <property type="match status" value="1"/>
</dbReference>
<dbReference type="GO" id="GO:0003677">
    <property type="term" value="F:DNA binding"/>
    <property type="evidence" value="ECO:0007669"/>
    <property type="project" value="UniProtKB-KW"/>
</dbReference>
<proteinExistence type="predicted"/>
<dbReference type="InterPro" id="IPR036388">
    <property type="entry name" value="WH-like_DNA-bd_sf"/>
</dbReference>
<dbReference type="Pfam" id="PF01638">
    <property type="entry name" value="HxlR"/>
    <property type="match status" value="1"/>
</dbReference>
<dbReference type="Gene3D" id="1.10.10.10">
    <property type="entry name" value="Winged helix-like DNA-binding domain superfamily/Winged helix DNA-binding domain"/>
    <property type="match status" value="1"/>
</dbReference>
<evidence type="ECO:0000256" key="3">
    <source>
        <dbReference type="ARBA" id="ARBA00023163"/>
    </source>
</evidence>
<keyword evidence="2" id="KW-0238">DNA-binding</keyword>